<name>A0A836C2W9_9CHLO</name>
<dbReference type="PANTHER" id="PTHR43542:SF1">
    <property type="entry name" value="METHYLTRANSFERASE"/>
    <property type="match status" value="1"/>
</dbReference>
<dbReference type="Proteomes" id="UP000612055">
    <property type="component" value="Unassembled WGS sequence"/>
</dbReference>
<evidence type="ECO:0000256" key="1">
    <source>
        <dbReference type="ARBA" id="ARBA00022603"/>
    </source>
</evidence>
<keyword evidence="5" id="KW-1185">Reference proteome</keyword>
<sequence>MLGQAGRLSAAGGASDRAGAPSASRPPRSGLCPLPFTAPAHLSSVAASALRRRPTGPADAAPPSGRAGQLYELDREGAYTAPLNPAPADPKAPATSTTTSTSSDAFLDDGWGVAPVASPSSSTTTRSGPAAAKKDKKKRLGRDEAVAAAVARPAGAKRAGGRNAAGLDGGGGGEGGDLGTPFFGKDSEAGLLGLTLLQERLVEEGRVEHSPQRKARAAAEAEARKQREAQTQRRKRDWVAPEDLDEGEGEAVEVEALGVDEDGAAGKGKASGRQYFELNLEADGGLEVVDFDEAGRPVARRAPGAPSAAASSSSAAAGAKARRGRRGADEDDDPLAFLADLDELEAMGVGEGLDADEDADVAGLQTGASSRGRLNSAPASSSASPAKAGALAGRGQAGVVGRGQQAEEDEEEVEARRGLPGYDALADEEVEWGLDELAPKGQGRPSLLRDLGVIKGARTKREAKEAERARKEAEKAEKAAAKGGKGAKKAPALAEEDEEGEDRDLAVTWGGGGGASGIDMEAQELLLSRLFKPHKVKQLMEHQRAAEEELAAMKRKASGRQQLEAKVHSRMRIIGGEATGRVLSSSKGSTTRPMMEKVRAAVFSMVQAQTGAAPGAGLPRTARWLDCFAGTGAVGLEGLSRGCREAHFIELDPWVCKKVLSRNIQTCGFQSRAVVHTMKAEDFLRRSIELPRFAGGAFDFISVCPPYLVVSYPELMDLLQRSPLLHERSIVFVEYPSQLAHQVPGTLGPLVTLRDRRYGRTWIRLYGPPGGPADDDEGEEGAGSSAADEEDEELLL</sequence>
<keyword evidence="1" id="KW-0489">Methyltransferase</keyword>
<protein>
    <submittedName>
        <fullName evidence="4">Uncharacterized protein</fullName>
    </submittedName>
</protein>
<feature type="region of interest" description="Disordered" evidence="3">
    <location>
        <begin position="1"/>
        <end position="184"/>
    </location>
</feature>
<feature type="compositionally biased region" description="Low complexity" evidence="3">
    <location>
        <begin position="297"/>
        <end position="319"/>
    </location>
</feature>
<proteinExistence type="predicted"/>
<feature type="compositionally biased region" description="Acidic residues" evidence="3">
    <location>
        <begin position="329"/>
        <end position="345"/>
    </location>
</feature>
<feature type="compositionally biased region" description="Low complexity" evidence="3">
    <location>
        <begin position="91"/>
        <end position="105"/>
    </location>
</feature>
<feature type="region of interest" description="Disordered" evidence="3">
    <location>
        <begin position="459"/>
        <end position="503"/>
    </location>
</feature>
<organism evidence="4 5">
    <name type="scientific">Edaphochlamys debaryana</name>
    <dbReference type="NCBI Taxonomy" id="47281"/>
    <lineage>
        <taxon>Eukaryota</taxon>
        <taxon>Viridiplantae</taxon>
        <taxon>Chlorophyta</taxon>
        <taxon>core chlorophytes</taxon>
        <taxon>Chlorophyceae</taxon>
        <taxon>CS clade</taxon>
        <taxon>Chlamydomonadales</taxon>
        <taxon>Chlamydomonadales incertae sedis</taxon>
        <taxon>Edaphochlamys</taxon>
    </lineage>
</organism>
<feature type="compositionally biased region" description="Acidic residues" evidence="3">
    <location>
        <begin position="240"/>
        <end position="251"/>
    </location>
</feature>
<feature type="region of interest" description="Disordered" evidence="3">
    <location>
        <begin position="204"/>
        <end position="251"/>
    </location>
</feature>
<keyword evidence="2" id="KW-0808">Transferase</keyword>
<reference evidence="4" key="1">
    <citation type="journal article" date="2020" name="bioRxiv">
        <title>Comparative genomics of Chlamydomonas.</title>
        <authorList>
            <person name="Craig R.J."/>
            <person name="Hasan A.R."/>
            <person name="Ness R.W."/>
            <person name="Keightley P.D."/>
        </authorList>
    </citation>
    <scope>NUCLEOTIDE SEQUENCE</scope>
    <source>
        <strain evidence="4">CCAP 11/70</strain>
    </source>
</reference>
<feature type="compositionally biased region" description="Low complexity" evidence="3">
    <location>
        <begin position="1"/>
        <end position="30"/>
    </location>
</feature>
<evidence type="ECO:0000256" key="2">
    <source>
        <dbReference type="ARBA" id="ARBA00022679"/>
    </source>
</evidence>
<gene>
    <name evidence="4" type="ORF">HYH03_003729</name>
</gene>
<feature type="compositionally biased region" description="Gly residues" evidence="3">
    <location>
        <begin position="167"/>
        <end position="178"/>
    </location>
</feature>
<evidence type="ECO:0000256" key="3">
    <source>
        <dbReference type="SAM" id="MobiDB-lite"/>
    </source>
</evidence>
<dbReference type="GO" id="GO:0031167">
    <property type="term" value="P:rRNA methylation"/>
    <property type="evidence" value="ECO:0007669"/>
    <property type="project" value="InterPro"/>
</dbReference>
<dbReference type="EMBL" id="JAEHOE010000010">
    <property type="protein sequence ID" value="KAG2498476.1"/>
    <property type="molecule type" value="Genomic_DNA"/>
</dbReference>
<feature type="region of interest" description="Disordered" evidence="3">
    <location>
        <begin position="297"/>
        <end position="422"/>
    </location>
</feature>
<comment type="caution">
    <text evidence="4">The sequence shown here is derived from an EMBL/GenBank/DDBJ whole genome shotgun (WGS) entry which is preliminary data.</text>
</comment>
<evidence type="ECO:0000313" key="4">
    <source>
        <dbReference type="EMBL" id="KAG2498476.1"/>
    </source>
</evidence>
<dbReference type="PANTHER" id="PTHR43542">
    <property type="entry name" value="METHYLTRANSFERASE"/>
    <property type="match status" value="1"/>
</dbReference>
<evidence type="ECO:0000313" key="5">
    <source>
        <dbReference type="Proteomes" id="UP000612055"/>
    </source>
</evidence>
<feature type="compositionally biased region" description="Low complexity" evidence="3">
    <location>
        <begin position="376"/>
        <end position="394"/>
    </location>
</feature>
<dbReference type="Pfam" id="PF03602">
    <property type="entry name" value="Cons_hypoth95"/>
    <property type="match status" value="1"/>
</dbReference>
<accession>A0A836C2W9</accession>
<dbReference type="Gene3D" id="3.40.50.150">
    <property type="entry name" value="Vaccinia Virus protein VP39"/>
    <property type="match status" value="1"/>
</dbReference>
<dbReference type="SUPFAM" id="SSF53335">
    <property type="entry name" value="S-adenosyl-L-methionine-dependent methyltransferases"/>
    <property type="match status" value="1"/>
</dbReference>
<feature type="compositionally biased region" description="Low complexity" evidence="3">
    <location>
        <begin position="112"/>
        <end position="131"/>
    </location>
</feature>
<dbReference type="InterPro" id="IPR029063">
    <property type="entry name" value="SAM-dependent_MTases_sf"/>
</dbReference>
<dbReference type="GO" id="GO:0008168">
    <property type="term" value="F:methyltransferase activity"/>
    <property type="evidence" value="ECO:0007669"/>
    <property type="project" value="UniProtKB-KW"/>
</dbReference>
<feature type="region of interest" description="Disordered" evidence="3">
    <location>
        <begin position="766"/>
        <end position="796"/>
    </location>
</feature>
<dbReference type="AlphaFoldDB" id="A0A836C2W9"/>
<feature type="compositionally biased region" description="Basic and acidic residues" evidence="3">
    <location>
        <begin position="459"/>
        <end position="480"/>
    </location>
</feature>
<dbReference type="InterPro" id="IPR004398">
    <property type="entry name" value="RNA_MeTrfase_RsmD"/>
</dbReference>
<feature type="compositionally biased region" description="Low complexity" evidence="3">
    <location>
        <begin position="146"/>
        <end position="166"/>
    </location>
</feature>
<feature type="compositionally biased region" description="Basic and acidic residues" evidence="3">
    <location>
        <begin position="204"/>
        <end position="231"/>
    </location>
</feature>
<dbReference type="CDD" id="cd02440">
    <property type="entry name" value="AdoMet_MTases"/>
    <property type="match status" value="1"/>
</dbReference>
<dbReference type="OrthoDB" id="3548at2759"/>
<feature type="compositionally biased region" description="Acidic residues" evidence="3">
    <location>
        <begin position="787"/>
        <end position="796"/>
    </location>
</feature>